<dbReference type="HOGENOM" id="CLU_3213994_0_0_6"/>
<organism evidence="1 2">
    <name type="scientific">Cardiobacterium valvarum F0432</name>
    <dbReference type="NCBI Taxonomy" id="797473"/>
    <lineage>
        <taxon>Bacteria</taxon>
        <taxon>Pseudomonadati</taxon>
        <taxon>Pseudomonadota</taxon>
        <taxon>Gammaproteobacteria</taxon>
        <taxon>Cardiobacteriales</taxon>
        <taxon>Cardiobacteriaceae</taxon>
        <taxon>Cardiobacterium</taxon>
    </lineage>
</organism>
<dbReference type="EMBL" id="AGCM01000149">
    <property type="protein sequence ID" value="EHM51932.1"/>
    <property type="molecule type" value="Genomic_DNA"/>
</dbReference>
<proteinExistence type="predicted"/>
<evidence type="ECO:0000313" key="1">
    <source>
        <dbReference type="EMBL" id="EHM51932.1"/>
    </source>
</evidence>
<gene>
    <name evidence="1" type="ORF">HMPREF9080_02626</name>
</gene>
<dbReference type="AlphaFoldDB" id="G9ZIL5"/>
<reference evidence="1 2" key="1">
    <citation type="submission" date="2011-08" db="EMBL/GenBank/DDBJ databases">
        <authorList>
            <person name="Weinstock G."/>
            <person name="Sodergren E."/>
            <person name="Clifton S."/>
            <person name="Fulton L."/>
            <person name="Fulton B."/>
            <person name="Courtney L."/>
            <person name="Fronick C."/>
            <person name="Harrison M."/>
            <person name="Strong C."/>
            <person name="Farmer C."/>
            <person name="Delahaunty K."/>
            <person name="Markovic C."/>
            <person name="Hall O."/>
            <person name="Minx P."/>
            <person name="Tomlinson C."/>
            <person name="Mitreva M."/>
            <person name="Hou S."/>
            <person name="Chen J."/>
            <person name="Wollam A."/>
            <person name="Pepin K.H."/>
            <person name="Johnson M."/>
            <person name="Bhonagiri V."/>
            <person name="Zhang X."/>
            <person name="Suruliraj S."/>
            <person name="Warren W."/>
            <person name="Chinwalla A."/>
            <person name="Mardis E.R."/>
            <person name="Wilson R.K."/>
        </authorList>
    </citation>
    <scope>NUCLEOTIDE SEQUENCE [LARGE SCALE GENOMIC DNA]</scope>
    <source>
        <strain evidence="1 2">F0432</strain>
    </source>
</reference>
<dbReference type="Proteomes" id="UP000004750">
    <property type="component" value="Unassembled WGS sequence"/>
</dbReference>
<evidence type="ECO:0000313" key="2">
    <source>
        <dbReference type="Proteomes" id="UP000004750"/>
    </source>
</evidence>
<accession>G9ZIL5</accession>
<name>G9ZIL5_9GAMM</name>
<sequence>MVQGRFLFVLNMKKRLILKGLNPFGSGTFFIHNYGEKFDDFCLS</sequence>
<comment type="caution">
    <text evidence="1">The sequence shown here is derived from an EMBL/GenBank/DDBJ whole genome shotgun (WGS) entry which is preliminary data.</text>
</comment>
<protein>
    <submittedName>
        <fullName evidence="1">Uncharacterized protein</fullName>
    </submittedName>
</protein>